<dbReference type="RefSeq" id="NP_849106.1">
    <property type="nucleotide sequence ID" value="NC_004799.1"/>
</dbReference>
<dbReference type="AlphaFoldDB" id="Q85FS7"/>
<geneLocation type="chloroplast" evidence="2"/>
<sequence length="41" mass="4726">MIWLTTLIVFQSAFQSALSHHRIFCESLLSSTYVLLITLIK</sequence>
<proteinExistence type="predicted"/>
<accession>Q85FS7</accession>
<feature type="signal peptide" evidence="1">
    <location>
        <begin position="1"/>
        <end position="19"/>
    </location>
</feature>
<evidence type="ECO:0000256" key="1">
    <source>
        <dbReference type="SAM" id="SignalP"/>
    </source>
</evidence>
<organism evidence="2 3">
    <name type="scientific">Cyanidioschyzon merolae (strain NIES-3377 / 10D)</name>
    <name type="common">Unicellular red alga</name>
    <dbReference type="NCBI Taxonomy" id="280699"/>
    <lineage>
        <taxon>Eukaryota</taxon>
        <taxon>Rhodophyta</taxon>
        <taxon>Bangiophyceae</taxon>
        <taxon>Cyanidiales</taxon>
        <taxon>Cyanidiaceae</taxon>
        <taxon>Cyanidioschyzon</taxon>
    </lineage>
</organism>
<keyword evidence="2" id="KW-0934">Plastid</keyword>
<reference evidence="2" key="1">
    <citation type="journal article" date="2003" name="DNA Res.">
        <title>Complete sequence and analysis of the plastid genome of the unicellular red alga Cyanidioschyzon merolae.</title>
        <authorList>
            <person name="Ohta N."/>
            <person name="Matsuzaki M."/>
            <person name="Misumi O."/>
            <person name="Miyagishima S."/>
            <person name="Nozaki H."/>
            <person name="Tanaka K."/>
            <person name="Shin-i T."/>
            <person name="Kohara Y."/>
            <person name="Kuroiwa T."/>
        </authorList>
    </citation>
    <scope>NUCLEOTIDE SEQUENCE [LARGE SCALE GENOMIC DNA]</scope>
    <source>
        <strain evidence="2">10D</strain>
    </source>
</reference>
<dbReference type="GeneID" id="844917"/>
<dbReference type="Proteomes" id="UP000007014">
    <property type="component" value="Chloroplast"/>
</dbReference>
<evidence type="ECO:0000313" key="3">
    <source>
        <dbReference type="Proteomes" id="UP000007014"/>
    </source>
</evidence>
<keyword evidence="3" id="KW-1185">Reference proteome</keyword>
<name>Q85FS7_CYAM1</name>
<evidence type="ECO:0000313" key="2">
    <source>
        <dbReference type="EMBL" id="BAC76268.1"/>
    </source>
</evidence>
<keyword evidence="1" id="KW-0732">Signal</keyword>
<dbReference type="KEGG" id="cme:CymeCp174"/>
<keyword evidence="2" id="KW-0150">Chloroplast</keyword>
<feature type="chain" id="PRO_5004298955" evidence="1">
    <location>
        <begin position="20"/>
        <end position="41"/>
    </location>
</feature>
<protein>
    <submittedName>
        <fullName evidence="2">Uncharacterized protein</fullName>
    </submittedName>
</protein>
<dbReference type="Gramene" id="CMV203CT">
    <property type="protein sequence ID" value="CMV203CT"/>
    <property type="gene ID" value="CMV203C"/>
</dbReference>
<dbReference type="EMBL" id="AB002583">
    <property type="protein sequence ID" value="BAC76268.1"/>
    <property type="molecule type" value="Genomic_DNA"/>
</dbReference>
<dbReference type="HOGENOM" id="CLU_3280229_0_0_1"/>